<evidence type="ECO:0000256" key="2">
    <source>
        <dbReference type="ARBA" id="ARBA00006285"/>
    </source>
</evidence>
<dbReference type="InterPro" id="IPR017853">
    <property type="entry name" value="GH"/>
</dbReference>
<evidence type="ECO:0000256" key="4">
    <source>
        <dbReference type="ARBA" id="ARBA00022801"/>
    </source>
</evidence>
<dbReference type="InterPro" id="IPR029019">
    <property type="entry name" value="HEX_eukaryotic_N"/>
</dbReference>
<evidence type="ECO:0000259" key="10">
    <source>
        <dbReference type="Pfam" id="PF00728"/>
    </source>
</evidence>
<evidence type="ECO:0000256" key="7">
    <source>
        <dbReference type="PIRNR" id="PIRNR001093"/>
    </source>
</evidence>
<keyword evidence="13" id="KW-1185">Reference proteome</keyword>
<sequence>MRINRLAQTVVAIAGVLTGVADAVAVNPLPAPTSITWGTSGPKSVAGYLVLNGAPNQLVRDAWNRAFSTITTLKWVPAAIEAPIATYAVFPTTPASAKSKRASSVLTGVNLKIANANAPLQHGVDESYTLDITASSQSISITANTVWGALHAFTTLQQIIISDGRGGLLVEQPVSIKDAPLYPYRGIMIDTGRNFISLPKIYEQIDGMALSKLNVLHWHMDDAQSWPIQMNAYPQMTRDAYSARETYSHSDLKNVIAYAQARAVRVIPEIDMPGHADSGWKQVDPSIVACSNSWWSNDNWPLHTAVEPNPGQLEILNEKTYDVVQNVYKELSGIFTDNFFHVGGDELQEGCYNLSTITAEWFAANSSRGYNDLLQYWVDHAVPIFQKPANRKLIMWEDMVLNTPHAPNVPKDIIMQTWNNGPTNIKALAVAGYDIIVSSSDFFYLDCGFSGWVTNDPRYDVMENPDPTGVEITFNYGGNGGSWCAPYKSWQRIYDYDFTTNLTSSEAKHVIGVTAPLWSEQVDDTVVSMKMWPRAAALAELAWSGNKNAAGAKRTTEMTQRLFNFREYLVANGVQAAPQVPKYCLQHPHACDLYYDQTAVV</sequence>
<dbReference type="SUPFAM" id="SSF55545">
    <property type="entry name" value="beta-N-acetylhexosaminidase-like domain"/>
    <property type="match status" value="1"/>
</dbReference>
<dbReference type="SUPFAM" id="SSF51445">
    <property type="entry name" value="(Trans)glycosidases"/>
    <property type="match status" value="1"/>
</dbReference>
<dbReference type="Pfam" id="PF14845">
    <property type="entry name" value="Glycohydro_20b2"/>
    <property type="match status" value="1"/>
</dbReference>
<feature type="domain" description="Beta-hexosaminidase eukaryotic type N-terminal" evidence="11">
    <location>
        <begin position="28"/>
        <end position="159"/>
    </location>
</feature>
<protein>
    <recommendedName>
        <fullName evidence="7">Beta-hexosaminidase</fullName>
        <ecNumber evidence="7">3.2.1.52</ecNumber>
    </recommendedName>
</protein>
<dbReference type="STRING" id="913774.A0A0C3HA94"/>
<dbReference type="Proteomes" id="UP000054321">
    <property type="component" value="Unassembled WGS sequence"/>
</dbReference>
<dbReference type="Gene3D" id="3.30.379.10">
    <property type="entry name" value="Chitobiase/beta-hexosaminidase domain 2-like"/>
    <property type="match status" value="1"/>
</dbReference>
<proteinExistence type="inferred from homology"/>
<evidence type="ECO:0000313" key="13">
    <source>
        <dbReference type="Proteomes" id="UP000054321"/>
    </source>
</evidence>
<feature type="chain" id="PRO_5002165317" description="Beta-hexosaminidase" evidence="9">
    <location>
        <begin position="24"/>
        <end position="601"/>
    </location>
</feature>
<dbReference type="PIRSF" id="PIRSF001093">
    <property type="entry name" value="B-hxosamndse_ab_euk"/>
    <property type="match status" value="1"/>
</dbReference>
<dbReference type="InParanoid" id="A0A0C3HA94"/>
<dbReference type="AlphaFoldDB" id="A0A0C3HA94"/>
<dbReference type="EC" id="3.2.1.52" evidence="7"/>
<dbReference type="InterPro" id="IPR025705">
    <property type="entry name" value="Beta_hexosaminidase_sua/sub"/>
</dbReference>
<dbReference type="Gene3D" id="3.20.20.80">
    <property type="entry name" value="Glycosidases"/>
    <property type="match status" value="1"/>
</dbReference>
<reference evidence="12 13" key="1">
    <citation type="submission" date="2014-04" db="EMBL/GenBank/DDBJ databases">
        <authorList>
            <consortium name="DOE Joint Genome Institute"/>
            <person name="Kuo A."/>
            <person name="Martino E."/>
            <person name="Perotto S."/>
            <person name="Kohler A."/>
            <person name="Nagy L.G."/>
            <person name="Floudas D."/>
            <person name="Copeland A."/>
            <person name="Barry K.W."/>
            <person name="Cichocki N."/>
            <person name="Veneault-Fourrey C."/>
            <person name="LaButti K."/>
            <person name="Lindquist E.A."/>
            <person name="Lipzen A."/>
            <person name="Lundell T."/>
            <person name="Morin E."/>
            <person name="Murat C."/>
            <person name="Sun H."/>
            <person name="Tunlid A."/>
            <person name="Henrissat B."/>
            <person name="Grigoriev I.V."/>
            <person name="Hibbett D.S."/>
            <person name="Martin F."/>
            <person name="Nordberg H.P."/>
            <person name="Cantor M.N."/>
            <person name="Hua S.X."/>
        </authorList>
    </citation>
    <scope>NUCLEOTIDE SEQUENCE [LARGE SCALE GENOMIC DNA]</scope>
    <source>
        <strain evidence="12 13">Zn</strain>
    </source>
</reference>
<feature type="active site" description="Proton donor" evidence="8">
    <location>
        <position position="346"/>
    </location>
</feature>
<organism evidence="12 13">
    <name type="scientific">Oidiodendron maius (strain Zn)</name>
    <dbReference type="NCBI Taxonomy" id="913774"/>
    <lineage>
        <taxon>Eukaryota</taxon>
        <taxon>Fungi</taxon>
        <taxon>Dikarya</taxon>
        <taxon>Ascomycota</taxon>
        <taxon>Pezizomycotina</taxon>
        <taxon>Leotiomycetes</taxon>
        <taxon>Leotiomycetes incertae sedis</taxon>
        <taxon>Myxotrichaceae</taxon>
        <taxon>Oidiodendron</taxon>
    </lineage>
</organism>
<comment type="similarity">
    <text evidence="2 7">Belongs to the glycosyl hydrolase 20 family.</text>
</comment>
<dbReference type="GO" id="GO:0005975">
    <property type="term" value="P:carbohydrate metabolic process"/>
    <property type="evidence" value="ECO:0007669"/>
    <property type="project" value="InterPro"/>
</dbReference>
<dbReference type="HOGENOM" id="CLU_007082_0_2_1"/>
<evidence type="ECO:0000313" key="12">
    <source>
        <dbReference type="EMBL" id="KIN00135.1"/>
    </source>
</evidence>
<keyword evidence="5" id="KW-0325">Glycoprotein</keyword>
<dbReference type="Pfam" id="PF00728">
    <property type="entry name" value="Glyco_hydro_20"/>
    <property type="match status" value="1"/>
</dbReference>
<dbReference type="FunFam" id="3.20.20.80:FF:000063">
    <property type="entry name" value="Beta-hexosaminidase"/>
    <property type="match status" value="1"/>
</dbReference>
<feature type="signal peptide" evidence="9">
    <location>
        <begin position="1"/>
        <end position="23"/>
    </location>
</feature>
<name>A0A0C3HA94_OIDMZ</name>
<evidence type="ECO:0000256" key="3">
    <source>
        <dbReference type="ARBA" id="ARBA00022729"/>
    </source>
</evidence>
<dbReference type="CDD" id="cd06562">
    <property type="entry name" value="GH20_HexA_HexB-like"/>
    <property type="match status" value="1"/>
</dbReference>
<keyword evidence="3 9" id="KW-0732">Signal</keyword>
<dbReference type="PRINTS" id="PR00738">
    <property type="entry name" value="GLHYDRLASE20"/>
</dbReference>
<evidence type="ECO:0000259" key="11">
    <source>
        <dbReference type="Pfam" id="PF14845"/>
    </source>
</evidence>
<dbReference type="OrthoDB" id="428480at2759"/>
<evidence type="ECO:0000256" key="8">
    <source>
        <dbReference type="PIRSR" id="PIRSR001093-1"/>
    </source>
</evidence>
<reference evidence="13" key="2">
    <citation type="submission" date="2015-01" db="EMBL/GenBank/DDBJ databases">
        <title>Evolutionary Origins and Diversification of the Mycorrhizal Mutualists.</title>
        <authorList>
            <consortium name="DOE Joint Genome Institute"/>
            <consortium name="Mycorrhizal Genomics Consortium"/>
            <person name="Kohler A."/>
            <person name="Kuo A."/>
            <person name="Nagy L.G."/>
            <person name="Floudas D."/>
            <person name="Copeland A."/>
            <person name="Barry K.W."/>
            <person name="Cichocki N."/>
            <person name="Veneault-Fourrey C."/>
            <person name="LaButti K."/>
            <person name="Lindquist E.A."/>
            <person name="Lipzen A."/>
            <person name="Lundell T."/>
            <person name="Morin E."/>
            <person name="Murat C."/>
            <person name="Riley R."/>
            <person name="Ohm R."/>
            <person name="Sun H."/>
            <person name="Tunlid A."/>
            <person name="Henrissat B."/>
            <person name="Grigoriev I.V."/>
            <person name="Hibbett D.S."/>
            <person name="Martin F."/>
        </authorList>
    </citation>
    <scope>NUCLEOTIDE SEQUENCE [LARGE SCALE GENOMIC DNA]</scope>
    <source>
        <strain evidence="13">Zn</strain>
    </source>
</reference>
<evidence type="ECO:0000256" key="6">
    <source>
        <dbReference type="ARBA" id="ARBA00023295"/>
    </source>
</evidence>
<evidence type="ECO:0000256" key="1">
    <source>
        <dbReference type="ARBA" id="ARBA00001231"/>
    </source>
</evidence>
<feature type="domain" description="Glycoside hydrolase family 20 catalytic" evidence="10">
    <location>
        <begin position="182"/>
        <end position="545"/>
    </location>
</feature>
<dbReference type="GO" id="GO:0016231">
    <property type="term" value="F:beta-N-acetylglucosaminidase activity"/>
    <property type="evidence" value="ECO:0007669"/>
    <property type="project" value="TreeGrafter"/>
</dbReference>
<evidence type="ECO:0000256" key="5">
    <source>
        <dbReference type="ARBA" id="ARBA00023180"/>
    </source>
</evidence>
<dbReference type="InterPro" id="IPR015883">
    <property type="entry name" value="Glyco_hydro_20_cat"/>
</dbReference>
<dbReference type="EMBL" id="KN832877">
    <property type="protein sequence ID" value="KIN00135.1"/>
    <property type="molecule type" value="Genomic_DNA"/>
</dbReference>
<accession>A0A0C3HA94</accession>
<evidence type="ECO:0000256" key="9">
    <source>
        <dbReference type="SAM" id="SignalP"/>
    </source>
</evidence>
<gene>
    <name evidence="12" type="ORF">OIDMADRAFT_164297</name>
</gene>
<keyword evidence="4 7" id="KW-0378">Hydrolase</keyword>
<dbReference type="PANTHER" id="PTHR22600:SF26">
    <property type="entry name" value="BETA-N-ACETYLHEXOSAMINIDASE"/>
    <property type="match status" value="1"/>
</dbReference>
<dbReference type="PANTHER" id="PTHR22600">
    <property type="entry name" value="BETA-HEXOSAMINIDASE"/>
    <property type="match status" value="1"/>
</dbReference>
<keyword evidence="6 7" id="KW-0326">Glycosidase</keyword>
<dbReference type="GO" id="GO:0016020">
    <property type="term" value="C:membrane"/>
    <property type="evidence" value="ECO:0007669"/>
    <property type="project" value="TreeGrafter"/>
</dbReference>
<dbReference type="InterPro" id="IPR029018">
    <property type="entry name" value="Hex-like_dom2"/>
</dbReference>
<comment type="catalytic activity">
    <reaction evidence="1 7">
        <text>Hydrolysis of terminal non-reducing N-acetyl-D-hexosamine residues in N-acetyl-beta-D-hexosaminides.</text>
        <dbReference type="EC" id="3.2.1.52"/>
    </reaction>
</comment>
<dbReference type="GO" id="GO:0030203">
    <property type="term" value="P:glycosaminoglycan metabolic process"/>
    <property type="evidence" value="ECO:0007669"/>
    <property type="project" value="TreeGrafter"/>
</dbReference>